<protein>
    <submittedName>
        <fullName evidence="2">Uncharacterized protein</fullName>
    </submittedName>
</protein>
<organism evidence="2 3">
    <name type="scientific">Tsukamurella spumae</name>
    <dbReference type="NCBI Taxonomy" id="44753"/>
    <lineage>
        <taxon>Bacteria</taxon>
        <taxon>Bacillati</taxon>
        <taxon>Actinomycetota</taxon>
        <taxon>Actinomycetes</taxon>
        <taxon>Mycobacteriales</taxon>
        <taxon>Tsukamurellaceae</taxon>
        <taxon>Tsukamurella</taxon>
    </lineage>
</organism>
<accession>A0A846X3G4</accession>
<gene>
    <name evidence="2" type="ORF">HF999_10865</name>
</gene>
<reference evidence="2 3" key="1">
    <citation type="submission" date="2020-04" db="EMBL/GenBank/DDBJ databases">
        <title>MicrobeNet Type strains.</title>
        <authorList>
            <person name="Nicholson A.C."/>
        </authorList>
    </citation>
    <scope>NUCLEOTIDE SEQUENCE [LARGE SCALE GENOMIC DNA]</scope>
    <source>
        <strain evidence="2 3">DSM 44113</strain>
    </source>
</reference>
<dbReference type="EMBL" id="JAAXOQ010000012">
    <property type="protein sequence ID" value="NKY18869.1"/>
    <property type="molecule type" value="Genomic_DNA"/>
</dbReference>
<feature type="region of interest" description="Disordered" evidence="1">
    <location>
        <begin position="16"/>
        <end position="38"/>
    </location>
</feature>
<feature type="compositionally biased region" description="Polar residues" evidence="1">
    <location>
        <begin position="17"/>
        <end position="32"/>
    </location>
</feature>
<keyword evidence="3" id="KW-1185">Reference proteome</keyword>
<dbReference type="RefSeq" id="WP_168545895.1">
    <property type="nucleotide sequence ID" value="NZ_BAAAKS010000064.1"/>
</dbReference>
<proteinExistence type="predicted"/>
<dbReference type="Proteomes" id="UP000582646">
    <property type="component" value="Unassembled WGS sequence"/>
</dbReference>
<evidence type="ECO:0000256" key="1">
    <source>
        <dbReference type="SAM" id="MobiDB-lite"/>
    </source>
</evidence>
<evidence type="ECO:0000313" key="2">
    <source>
        <dbReference type="EMBL" id="NKY18869.1"/>
    </source>
</evidence>
<name>A0A846X3G4_9ACTN</name>
<sequence>MALVVTSLLLSVAACSPDTSEGDSQSAGNSTAKPGHLVESGRTEVTVSAESGGKVELKSGGAPITVSLPAGAAPAGTTLTATPVTGAEPSSKAVTYVGDGIDVKLSGDRQPDKPVQITMDLSGQTSLAAKLDEGLVPVVLSDPGTENAQVYDAKWDPTKKTISAEVDHFSVKLFGFIELPKEVTDFAAGFAGLKRPDEPANCQTTVNDSTGPVKIEVSDNQTLWPCLEVNGGKVTASLTNRTAQFFSVTLDPKDTKFTSIRGPSTPGAAADGIHGGSPLLHPFSGARLELPDKFTTAEAKLSTAGVYSILQQAWGLSLGIMGDKGNSAIKTSAALLSLSDCIQSTLGVRGDNIDAALLGEITRVAQGCLPDTGKEKKAAEVSKSVEGPSLDKFLKPLGWAQQFTGFAGQFLENIKRLGDGNNNTTVTITRAAPISSIAVPSTTPNTNLKLVQQAGRGGAPRLFSSTHVGRNHFKITPDDDYKKQVADDGLEARIMVQWELENWKRGDKCSAIVTMTGPKGYAETKTRESGRCENDWSDGVSTHVLTAYGTYNYTIEVTHIPTGTKYVQTDKILVERAPEK</sequence>
<comment type="caution">
    <text evidence="2">The sequence shown here is derived from an EMBL/GenBank/DDBJ whole genome shotgun (WGS) entry which is preliminary data.</text>
</comment>
<dbReference type="AlphaFoldDB" id="A0A846X3G4"/>
<evidence type="ECO:0000313" key="3">
    <source>
        <dbReference type="Proteomes" id="UP000582646"/>
    </source>
</evidence>